<dbReference type="InterPro" id="IPR011047">
    <property type="entry name" value="Quinoprotein_ADH-like_sf"/>
</dbReference>
<keyword evidence="1" id="KW-0732">Signal</keyword>
<dbReference type="InterPro" id="IPR002372">
    <property type="entry name" value="PQQ_rpt_dom"/>
</dbReference>
<dbReference type="SUPFAM" id="SSF50998">
    <property type="entry name" value="Quinoprotein alcohol dehydrogenase-like"/>
    <property type="match status" value="1"/>
</dbReference>
<evidence type="ECO:0000313" key="3">
    <source>
        <dbReference type="EMBL" id="MBD8525640.1"/>
    </source>
</evidence>
<feature type="chain" id="PRO_5043766949" evidence="1">
    <location>
        <begin position="28"/>
        <end position="1133"/>
    </location>
</feature>
<dbReference type="RefSeq" id="WP_192028991.1">
    <property type="nucleotide sequence ID" value="NZ_JACYTR010000011.1"/>
</dbReference>
<keyword evidence="4" id="KW-1185">Reference proteome</keyword>
<feature type="domain" description="Pyrrolo-quinoline quinone repeat" evidence="2">
    <location>
        <begin position="634"/>
        <end position="799"/>
    </location>
</feature>
<dbReference type="Proteomes" id="UP000613768">
    <property type="component" value="Unassembled WGS sequence"/>
</dbReference>
<accession>A0AAW3ZL41</accession>
<reference evidence="3 4" key="1">
    <citation type="submission" date="2020-09" db="EMBL/GenBank/DDBJ databases">
        <title>Pseudoxanthomonas sp. CAU 1598 isolated from sand of Yaerae Beach.</title>
        <authorList>
            <person name="Kim W."/>
        </authorList>
    </citation>
    <scope>NUCLEOTIDE SEQUENCE [LARGE SCALE GENOMIC DNA]</scope>
    <source>
        <strain evidence="3 4">CAU 1598</strain>
    </source>
</reference>
<proteinExistence type="predicted"/>
<evidence type="ECO:0000313" key="4">
    <source>
        <dbReference type="Proteomes" id="UP000613768"/>
    </source>
</evidence>
<organism evidence="3 4">
    <name type="scientific">Pseudomarimonas arenosa</name>
    <dbReference type="NCBI Taxonomy" id="2774145"/>
    <lineage>
        <taxon>Bacteria</taxon>
        <taxon>Pseudomonadati</taxon>
        <taxon>Pseudomonadota</taxon>
        <taxon>Gammaproteobacteria</taxon>
        <taxon>Lysobacterales</taxon>
        <taxon>Lysobacteraceae</taxon>
        <taxon>Pseudomarimonas</taxon>
    </lineage>
</organism>
<evidence type="ECO:0000256" key="1">
    <source>
        <dbReference type="SAM" id="SignalP"/>
    </source>
</evidence>
<feature type="signal peptide" evidence="1">
    <location>
        <begin position="1"/>
        <end position="27"/>
    </location>
</feature>
<dbReference type="EMBL" id="JACYTR010000011">
    <property type="protein sequence ID" value="MBD8525640.1"/>
    <property type="molecule type" value="Genomic_DNA"/>
</dbReference>
<sequence length="1133" mass="122092">MKTRQRMGAKNSMGAIALSLIYASAQATEWSAAPEPSINHVRIERVLGTEQGYIAVLGDQWLRFDQNDQPLSRHRLAADPQRPAAWELVNLGGSRFAYPPYGGEQNLCRIDVLNEDGQITLESGFSITRDLCFADLNGDVLDGGQGLYLSGSHAVRVQRDGRSAALPSLDASSLVYATAAMPDSASAYVLYRHNRVDTIARVDREQLVWSKTFEGDSTFMLRAVVAANGDALVAGVRLVDGQFSFQGVLTVARYSPEGELRWQREFPELPLVTELQIRLLAEDRLLFMSHEPSLQAPHGPTTFGVLNGDGSLRWSRLEQSGMVAALVDDAGGKPQTAAPNFAYLLWPSFEHFTYPEVVRLLDSDGNQLLETAASIDPFTLSTVLPDGSLVMGSVDHDSLFRDINRWGPDGVLRSKFTLQLPTLEREEPLTAASLGNDSASVALGAGQVEVKLLNAEGDLQWSRSYQPESGHVQIISSAFSKTADSQARLLGNHDRVCIGPMRYKRIHVIFSIDTSSHVQCYSRDDGTPVVGLSPALLADDAAVPASDYALLSDNRVLAIETECAGCSEAQLKRVEISADGQSVQRRTLSFTGLGKLARSGEFAIEGPNVLAQFGSGGEITLYAGSVNGQLKLAHYDAQGALLGQFASGLASGVLLRSETLSDGTQLVHSWHNQSHRLAAFHNGSLRWLREFNAPLAHDVHPASGAVGNPAFAFHTDGEQIALFIQESLDGGLSSRLMRLDAGSGDTLWQQQDRNAENAGMRTLRVSQTLNSVLLASDRPQGGVLRAFSLQDGKQLGARGLGCEGRDDCRALRMSLAADASLRVYDASGWLLRYELDDVLQPAVTAQAGLSGTWYEPATNGQGLLLDYNVEQAQLLAAWFTYADPLSFDPSGLRWYTLQGALPTAAGKAELQIYRNQHGAFDSEPMTQAERVGSAELQLRHCSELLLSYRFDGGEVAGLSGVVPLTRLSPNVFDCENADGSVVSAQPASPAASSFQAGQTGAWYTPATSGQGLLFDIRPPSADGSDPGVLLGGWFTYDVEGLEDDETAQHWFLLQGDLAGADSNGAQVPIYRSTGGRFDQRATSNIHRVGIATVRLNGCTSGELSYQFDDSDVAGEFAARQGSMSLVKLLGCVD</sequence>
<dbReference type="Pfam" id="PF13360">
    <property type="entry name" value="PQQ_2"/>
    <property type="match status" value="1"/>
</dbReference>
<comment type="caution">
    <text evidence="3">The sequence shown here is derived from an EMBL/GenBank/DDBJ whole genome shotgun (WGS) entry which is preliminary data.</text>
</comment>
<name>A0AAW3ZL41_9GAMM</name>
<evidence type="ECO:0000259" key="2">
    <source>
        <dbReference type="Pfam" id="PF13360"/>
    </source>
</evidence>
<gene>
    <name evidence="3" type="ORF">IFO71_07785</name>
</gene>
<dbReference type="AlphaFoldDB" id="A0AAW3ZL41"/>
<protein>
    <submittedName>
        <fullName evidence="3">PQQ-binding-like beta-propeller repeat protein</fullName>
    </submittedName>
</protein>